<name>A0AAD1XHJ4_EUPCR</name>
<protein>
    <submittedName>
        <fullName evidence="1">Uncharacterized protein</fullName>
    </submittedName>
</protein>
<keyword evidence="2" id="KW-1185">Reference proteome</keyword>
<dbReference type="AlphaFoldDB" id="A0AAD1XHJ4"/>
<comment type="caution">
    <text evidence="1">The sequence shown here is derived from an EMBL/GenBank/DDBJ whole genome shotgun (WGS) entry which is preliminary data.</text>
</comment>
<proteinExistence type="predicted"/>
<dbReference type="Proteomes" id="UP001295684">
    <property type="component" value="Unassembled WGS sequence"/>
</dbReference>
<organism evidence="1 2">
    <name type="scientific">Euplotes crassus</name>
    <dbReference type="NCBI Taxonomy" id="5936"/>
    <lineage>
        <taxon>Eukaryota</taxon>
        <taxon>Sar</taxon>
        <taxon>Alveolata</taxon>
        <taxon>Ciliophora</taxon>
        <taxon>Intramacronucleata</taxon>
        <taxon>Spirotrichea</taxon>
        <taxon>Hypotrichia</taxon>
        <taxon>Euplotida</taxon>
        <taxon>Euplotidae</taxon>
        <taxon>Moneuplotes</taxon>
    </lineage>
</organism>
<evidence type="ECO:0000313" key="2">
    <source>
        <dbReference type="Proteomes" id="UP001295684"/>
    </source>
</evidence>
<evidence type="ECO:0000313" key="1">
    <source>
        <dbReference type="EMBL" id="CAI2372823.1"/>
    </source>
</evidence>
<dbReference type="EMBL" id="CAMPGE010014131">
    <property type="protein sequence ID" value="CAI2372823.1"/>
    <property type="molecule type" value="Genomic_DNA"/>
</dbReference>
<sequence>MKNLVKNIEERFEYMNPFNGNRLAKYYIDRISRKKANYSKMHPSFDSCARWINLKQKNMDKLRIISDLLKPKKTHNRPIPCCDLLNGSSSTSKILQILSSLNSSICLSKRSLSPSLFIKILLTTKHLTQLKFALLKIDPLPSSRRRRLLQSVPEGVNLDLESMKFSDSGSANRADLCTNVVEFVLGLVESGFCRKLKKVVFAMMRLNPKEVQKIIERKYIPSTIEIMLAWPSSKIVFSKSKNGTVQTKKFDF</sequence>
<reference evidence="1" key="1">
    <citation type="submission" date="2023-07" db="EMBL/GenBank/DDBJ databases">
        <authorList>
            <consortium name="AG Swart"/>
            <person name="Singh M."/>
            <person name="Singh A."/>
            <person name="Seah K."/>
            <person name="Emmerich C."/>
        </authorList>
    </citation>
    <scope>NUCLEOTIDE SEQUENCE</scope>
    <source>
        <strain evidence="1">DP1</strain>
    </source>
</reference>
<gene>
    <name evidence="1" type="ORF">ECRASSUSDP1_LOCUS14157</name>
</gene>
<accession>A0AAD1XHJ4</accession>